<dbReference type="PANTHER" id="PTHR22916">
    <property type="entry name" value="GLYCOSYLTRANSFERASE"/>
    <property type="match status" value="1"/>
</dbReference>
<dbReference type="CAZy" id="GT2">
    <property type="family name" value="Glycosyltransferase Family 2"/>
</dbReference>
<name>D5BFH6_ZUNPS</name>
<dbReference type="Pfam" id="PF00535">
    <property type="entry name" value="Glycos_transf_2"/>
    <property type="match status" value="1"/>
</dbReference>
<dbReference type="InterPro" id="IPR001173">
    <property type="entry name" value="Glyco_trans_2-like"/>
</dbReference>
<dbReference type="InterPro" id="IPR029044">
    <property type="entry name" value="Nucleotide-diphossugar_trans"/>
</dbReference>
<dbReference type="OrthoDB" id="9788101at2"/>
<feature type="domain" description="Glycosyltransferase 2-like" evidence="1">
    <location>
        <begin position="4"/>
        <end position="145"/>
    </location>
</feature>
<dbReference type="eggNOG" id="COG1216">
    <property type="taxonomic scope" value="Bacteria"/>
</dbReference>
<sequence>MKISIITIVFNNVNTIASCIESVQAQNYNNIEHIVIDGESTDGTIDVIKGFENNIDVFISEEDNGLYDALNKGIKKATGDVIGILHSDDMFYSPHTISNVVKCMQKSGADLLYGNGVYVERNNTSNVKRVYSSKSFKRSYLKYGWIPLHTTIYVRSNIFDKYGDYDERYSIASDYDISLRWFLNENIKKIFLDEFLVKMRLGGKSTTLKLQKRKSSQDIRIIKEHGLPGYLTLACKIGRKIPQYLKRG</sequence>
<proteinExistence type="predicted"/>
<dbReference type="SUPFAM" id="SSF53448">
    <property type="entry name" value="Nucleotide-diphospho-sugar transferases"/>
    <property type="match status" value="1"/>
</dbReference>
<dbReference type="PANTHER" id="PTHR22916:SF3">
    <property type="entry name" value="UDP-GLCNAC:BETAGAL BETA-1,3-N-ACETYLGLUCOSAMINYLTRANSFERASE-LIKE PROTEIN 1"/>
    <property type="match status" value="1"/>
</dbReference>
<accession>D5BFH6</accession>
<evidence type="ECO:0000259" key="1">
    <source>
        <dbReference type="Pfam" id="PF00535"/>
    </source>
</evidence>
<dbReference type="HOGENOM" id="CLU_025996_21_1_10"/>
<dbReference type="EMBL" id="CP001650">
    <property type="protein sequence ID" value="ADF50920.1"/>
    <property type="molecule type" value="Genomic_DNA"/>
</dbReference>
<evidence type="ECO:0000313" key="3">
    <source>
        <dbReference type="Proteomes" id="UP000001654"/>
    </source>
</evidence>
<dbReference type="CDD" id="cd06433">
    <property type="entry name" value="GT_2_WfgS_like"/>
    <property type="match status" value="1"/>
</dbReference>
<protein>
    <submittedName>
        <fullName evidence="2">Glycosyl transferase</fullName>
    </submittedName>
</protein>
<evidence type="ECO:0000313" key="2">
    <source>
        <dbReference type="EMBL" id="ADF50920.1"/>
    </source>
</evidence>
<dbReference type="AlphaFoldDB" id="D5BFH6"/>
<dbReference type="RefSeq" id="WP_013070073.1">
    <property type="nucleotide sequence ID" value="NC_014041.1"/>
</dbReference>
<organism evidence="2 3">
    <name type="scientific">Zunongwangia profunda (strain DSM 18752 / CCTCC AB 206139 / SM-A87)</name>
    <name type="common">Wangia profunda</name>
    <dbReference type="NCBI Taxonomy" id="655815"/>
    <lineage>
        <taxon>Bacteria</taxon>
        <taxon>Pseudomonadati</taxon>
        <taxon>Bacteroidota</taxon>
        <taxon>Flavobacteriia</taxon>
        <taxon>Flavobacteriales</taxon>
        <taxon>Flavobacteriaceae</taxon>
        <taxon>Zunongwangia</taxon>
    </lineage>
</organism>
<dbReference type="KEGG" id="zpr:ZPR_0563"/>
<reference evidence="2 3" key="1">
    <citation type="journal article" date="2010" name="BMC Genomics">
        <title>The complete genome of Zunongwangia profunda SM-A87 reveals its adaptation to the deep-sea environment and ecological role in sedimentary organic nitrogen degradation.</title>
        <authorList>
            <person name="Qin Q.L."/>
            <person name="Zhang X.Y."/>
            <person name="Wang X.M."/>
            <person name="Liu G.M."/>
            <person name="Chen X.L."/>
            <person name="Xie B.B."/>
            <person name="Dang H.Y."/>
            <person name="Zhou B.C."/>
            <person name="Yu J."/>
            <person name="Zhang Y.Z."/>
        </authorList>
    </citation>
    <scope>NUCLEOTIDE SEQUENCE [LARGE SCALE GENOMIC DNA]</scope>
    <source>
        <strain evidence="3">DSM 18752 / CCTCC AB 206139 / SM-A87</strain>
    </source>
</reference>
<gene>
    <name evidence="2" type="ordered locus">ZPR_0563</name>
</gene>
<dbReference type="Proteomes" id="UP000001654">
    <property type="component" value="Chromosome"/>
</dbReference>
<dbReference type="PROSITE" id="PS51257">
    <property type="entry name" value="PROKAR_LIPOPROTEIN"/>
    <property type="match status" value="1"/>
</dbReference>
<keyword evidence="2" id="KW-0808">Transferase</keyword>
<dbReference type="GO" id="GO:0016758">
    <property type="term" value="F:hexosyltransferase activity"/>
    <property type="evidence" value="ECO:0007669"/>
    <property type="project" value="UniProtKB-ARBA"/>
</dbReference>
<keyword evidence="3" id="KW-1185">Reference proteome</keyword>
<dbReference type="STRING" id="655815.ZPR_0563"/>
<dbReference type="Gene3D" id="3.90.550.10">
    <property type="entry name" value="Spore Coat Polysaccharide Biosynthesis Protein SpsA, Chain A"/>
    <property type="match status" value="1"/>
</dbReference>